<keyword evidence="5" id="KW-0812">Transmembrane</keyword>
<evidence type="ECO:0000256" key="1">
    <source>
        <dbReference type="ARBA" id="ARBA00004571"/>
    </source>
</evidence>
<evidence type="ECO:0000256" key="4">
    <source>
        <dbReference type="ARBA" id="ARBA00022452"/>
    </source>
</evidence>
<dbReference type="PANTHER" id="PTHR34501">
    <property type="entry name" value="PROTEIN YDDL-RELATED"/>
    <property type="match status" value="1"/>
</dbReference>
<evidence type="ECO:0000256" key="2">
    <source>
        <dbReference type="ARBA" id="ARBA00011233"/>
    </source>
</evidence>
<name>A0A4S5BMC5_9BURK</name>
<evidence type="ECO:0000256" key="7">
    <source>
        <dbReference type="ARBA" id="ARBA00023065"/>
    </source>
</evidence>
<dbReference type="CDD" id="cd00342">
    <property type="entry name" value="gram_neg_porins"/>
    <property type="match status" value="1"/>
</dbReference>
<dbReference type="Proteomes" id="UP000306236">
    <property type="component" value="Unassembled WGS sequence"/>
</dbReference>
<dbReference type="Pfam" id="PF13609">
    <property type="entry name" value="Porin_4"/>
    <property type="match status" value="1"/>
</dbReference>
<evidence type="ECO:0000256" key="9">
    <source>
        <dbReference type="ARBA" id="ARBA00023136"/>
    </source>
</evidence>
<evidence type="ECO:0000313" key="14">
    <source>
        <dbReference type="Proteomes" id="UP000306236"/>
    </source>
</evidence>
<comment type="subunit">
    <text evidence="2">Homotrimer.</text>
</comment>
<dbReference type="InterPro" id="IPR033900">
    <property type="entry name" value="Gram_neg_porin_domain"/>
</dbReference>
<keyword evidence="14" id="KW-1185">Reference proteome</keyword>
<dbReference type="InterPro" id="IPR023614">
    <property type="entry name" value="Porin_dom_sf"/>
</dbReference>
<dbReference type="Gene3D" id="2.40.160.10">
    <property type="entry name" value="Porin"/>
    <property type="match status" value="1"/>
</dbReference>
<dbReference type="PRINTS" id="PR00184">
    <property type="entry name" value="NEISSPPORIN"/>
</dbReference>
<evidence type="ECO:0000256" key="11">
    <source>
        <dbReference type="SAM" id="SignalP"/>
    </source>
</evidence>
<feature type="signal peptide" evidence="11">
    <location>
        <begin position="1"/>
        <end position="25"/>
    </location>
</feature>
<dbReference type="OrthoDB" id="5289162at2"/>
<evidence type="ECO:0000256" key="3">
    <source>
        <dbReference type="ARBA" id="ARBA00022448"/>
    </source>
</evidence>
<feature type="domain" description="Porin" evidence="12">
    <location>
        <begin position="11"/>
        <end position="319"/>
    </location>
</feature>
<dbReference type="GO" id="GO:0009279">
    <property type="term" value="C:cell outer membrane"/>
    <property type="evidence" value="ECO:0007669"/>
    <property type="project" value="UniProtKB-SubCell"/>
</dbReference>
<dbReference type="SUPFAM" id="SSF56935">
    <property type="entry name" value="Porins"/>
    <property type="match status" value="1"/>
</dbReference>
<keyword evidence="10" id="KW-0998">Cell outer membrane</keyword>
<accession>A0A4S5BMC5</accession>
<comment type="subcellular location">
    <subcellularLocation>
        <location evidence="1">Cell outer membrane</location>
        <topology evidence="1">Multi-pass membrane protein</topology>
    </subcellularLocation>
</comment>
<keyword evidence="4" id="KW-1134">Transmembrane beta strand</keyword>
<keyword evidence="3" id="KW-0813">Transport</keyword>
<dbReference type="RefSeq" id="WP_136406354.1">
    <property type="nucleotide sequence ID" value="NZ_SSWX01000010.1"/>
</dbReference>
<dbReference type="PRINTS" id="PR00182">
    <property type="entry name" value="ECOLNEIPORIN"/>
</dbReference>
<evidence type="ECO:0000256" key="8">
    <source>
        <dbReference type="ARBA" id="ARBA00023114"/>
    </source>
</evidence>
<organism evidence="13 14">
    <name type="scientific">Lampropedia aestuarii</name>
    <dbReference type="NCBI Taxonomy" id="2562762"/>
    <lineage>
        <taxon>Bacteria</taxon>
        <taxon>Pseudomonadati</taxon>
        <taxon>Pseudomonadota</taxon>
        <taxon>Betaproteobacteria</taxon>
        <taxon>Burkholderiales</taxon>
        <taxon>Comamonadaceae</taxon>
        <taxon>Lampropedia</taxon>
    </lineage>
</organism>
<keyword evidence="9" id="KW-0472">Membrane</keyword>
<dbReference type="GO" id="GO:0015288">
    <property type="term" value="F:porin activity"/>
    <property type="evidence" value="ECO:0007669"/>
    <property type="project" value="UniProtKB-KW"/>
</dbReference>
<evidence type="ECO:0000256" key="10">
    <source>
        <dbReference type="ARBA" id="ARBA00023237"/>
    </source>
</evidence>
<protein>
    <submittedName>
        <fullName evidence="13">Porin</fullName>
    </submittedName>
</protein>
<dbReference type="InterPro" id="IPR001702">
    <property type="entry name" value="Porin_Gram-ve"/>
</dbReference>
<dbReference type="PANTHER" id="PTHR34501:SF9">
    <property type="entry name" value="MAJOR OUTER MEMBRANE PROTEIN P.IA"/>
    <property type="match status" value="1"/>
</dbReference>
<keyword evidence="6 11" id="KW-0732">Signal</keyword>
<evidence type="ECO:0000256" key="6">
    <source>
        <dbReference type="ARBA" id="ARBA00022729"/>
    </source>
</evidence>
<evidence type="ECO:0000256" key="5">
    <source>
        <dbReference type="ARBA" id="ARBA00022692"/>
    </source>
</evidence>
<evidence type="ECO:0000313" key="13">
    <source>
        <dbReference type="EMBL" id="THJ33429.1"/>
    </source>
</evidence>
<feature type="chain" id="PRO_5020747368" evidence="11">
    <location>
        <begin position="26"/>
        <end position="338"/>
    </location>
</feature>
<keyword evidence="7" id="KW-0406">Ion transport</keyword>
<dbReference type="EMBL" id="SSWX01000010">
    <property type="protein sequence ID" value="THJ33429.1"/>
    <property type="molecule type" value="Genomic_DNA"/>
</dbReference>
<proteinExistence type="predicted"/>
<dbReference type="InterPro" id="IPR050298">
    <property type="entry name" value="Gram-neg_bact_OMP"/>
</dbReference>
<gene>
    <name evidence="13" type="ORF">E8K88_09090</name>
</gene>
<evidence type="ECO:0000259" key="12">
    <source>
        <dbReference type="Pfam" id="PF13609"/>
    </source>
</evidence>
<comment type="caution">
    <text evidence="13">The sequence shown here is derived from an EMBL/GenBank/DDBJ whole genome shotgun (WGS) entry which is preliminary data.</text>
</comment>
<dbReference type="GO" id="GO:0034220">
    <property type="term" value="P:monoatomic ion transmembrane transport"/>
    <property type="evidence" value="ECO:0007669"/>
    <property type="project" value="InterPro"/>
</dbReference>
<sequence length="338" mass="36725">MKKAIWLLPTSAALAAGVCGTPAAAQSTQLYGSIRLAINHVKVGQQSSTTEMADNASRLGFKGTESLGNGLTAVWGMEYGLNATTGAQTSQLRNSYVGLRHASLGSLVAGRLDSAAVGGSPLYSQLGAIVSYAPNDAGLTAIGTTIANARNRVSNALGYMSPDWAGWSFRARYYQRGENTATTSQDDASSFDMGVQYNNKLVRAALGYGKDKRKGGLENNEFDAKWQAGLRLLALGDFQPYVFYGRDSYRATTSTRRHVNYWIVGARYSIGPHAITANTAEREVQNSLSSERRRYQLSYVYTLTKRTQLQAYYDRDSVDSSRDNVRINGFGAGILHNF</sequence>
<keyword evidence="8" id="KW-0626">Porin</keyword>
<dbReference type="InterPro" id="IPR002299">
    <property type="entry name" value="Porin_Neis"/>
</dbReference>
<dbReference type="GO" id="GO:0046930">
    <property type="term" value="C:pore complex"/>
    <property type="evidence" value="ECO:0007669"/>
    <property type="project" value="UniProtKB-KW"/>
</dbReference>
<reference evidence="13 14" key="1">
    <citation type="submission" date="2019-04" db="EMBL/GenBank/DDBJ databases">
        <title>Lampropedia sp YIM MLB12 draf genome.</title>
        <authorList>
            <person name="Wang Y.-X."/>
        </authorList>
    </citation>
    <scope>NUCLEOTIDE SEQUENCE [LARGE SCALE GENOMIC DNA]</scope>
    <source>
        <strain evidence="13 14">YIM MLB12</strain>
    </source>
</reference>
<dbReference type="AlphaFoldDB" id="A0A4S5BMC5"/>